<dbReference type="RefSeq" id="WP_185120793.1">
    <property type="nucleotide sequence ID" value="NZ_JACJVQ010000013.1"/>
</dbReference>
<feature type="coiled-coil region" evidence="1">
    <location>
        <begin position="76"/>
        <end position="103"/>
    </location>
</feature>
<dbReference type="Pfam" id="PF13240">
    <property type="entry name" value="Zn_Ribbon_1"/>
    <property type="match status" value="1"/>
</dbReference>
<feature type="domain" description="Zinc-ribbon" evidence="2">
    <location>
        <begin position="162"/>
        <end position="183"/>
    </location>
</feature>
<accession>A0A841SZK5</accession>
<evidence type="ECO:0000256" key="1">
    <source>
        <dbReference type="SAM" id="Coils"/>
    </source>
</evidence>
<keyword evidence="4" id="KW-1185">Reference proteome</keyword>
<name>A0A841SZK5_9BACL</name>
<evidence type="ECO:0000313" key="4">
    <source>
        <dbReference type="Proteomes" id="UP000535838"/>
    </source>
</evidence>
<dbReference type="InterPro" id="IPR026870">
    <property type="entry name" value="Zinc_ribbon_dom"/>
</dbReference>
<sequence length="186" mass="20100">MSFLKKFTETVSKGVSTATEKAQQTVEITKLHTQISGKRKDIDKRFAHIGEAVYNAYLAKDLSQAESQIIPECEAISGIRKDIEALEDRIRELRNEKECVCGNTVSYDTKFCPSCGHKFDPVPVPAVPVDNIPAESEVVDAEETVGAPDLDTEPEAETATAFCSNCGAELAPGAKFCPSCGTPAQD</sequence>
<gene>
    <name evidence="3" type="ORF">H7B67_15770</name>
</gene>
<evidence type="ECO:0000313" key="3">
    <source>
        <dbReference type="EMBL" id="MBB6635578.1"/>
    </source>
</evidence>
<evidence type="ECO:0000259" key="2">
    <source>
        <dbReference type="Pfam" id="PF13240"/>
    </source>
</evidence>
<comment type="caution">
    <text evidence="3">The sequence shown here is derived from an EMBL/GenBank/DDBJ whole genome shotgun (WGS) entry which is preliminary data.</text>
</comment>
<dbReference type="AlphaFoldDB" id="A0A841SZK5"/>
<protein>
    <submittedName>
        <fullName evidence="3">Zinc ribbon domain-containing protein</fullName>
    </submittedName>
</protein>
<organism evidence="3 4">
    <name type="scientific">Cohnella thailandensis</name>
    <dbReference type="NCBI Taxonomy" id="557557"/>
    <lineage>
        <taxon>Bacteria</taxon>
        <taxon>Bacillati</taxon>
        <taxon>Bacillota</taxon>
        <taxon>Bacilli</taxon>
        <taxon>Bacillales</taxon>
        <taxon>Paenibacillaceae</taxon>
        <taxon>Cohnella</taxon>
    </lineage>
</organism>
<proteinExistence type="predicted"/>
<keyword evidence="1" id="KW-0175">Coiled coil</keyword>
<reference evidence="3 4" key="1">
    <citation type="submission" date="2020-08" db="EMBL/GenBank/DDBJ databases">
        <title>Cohnella phylogeny.</title>
        <authorList>
            <person name="Dunlap C."/>
        </authorList>
    </citation>
    <scope>NUCLEOTIDE SEQUENCE [LARGE SCALE GENOMIC DNA]</scope>
    <source>
        <strain evidence="3 4">DSM 25241</strain>
    </source>
</reference>
<dbReference type="EMBL" id="JACJVQ010000013">
    <property type="protein sequence ID" value="MBB6635578.1"/>
    <property type="molecule type" value="Genomic_DNA"/>
</dbReference>
<dbReference type="Proteomes" id="UP000535838">
    <property type="component" value="Unassembled WGS sequence"/>
</dbReference>